<keyword evidence="3 12" id="KW-0813">Transport</keyword>
<dbReference type="InterPro" id="IPR039426">
    <property type="entry name" value="TonB-dep_rcpt-like"/>
</dbReference>
<evidence type="ECO:0000256" key="4">
    <source>
        <dbReference type="ARBA" id="ARBA00022452"/>
    </source>
</evidence>
<comment type="subcellular location">
    <subcellularLocation>
        <location evidence="1 12">Cell outer membrane</location>
        <topology evidence="1 12">Multi-pass membrane protein</topology>
    </subcellularLocation>
</comment>
<dbReference type="Gene3D" id="2.40.170.20">
    <property type="entry name" value="TonB-dependent receptor, beta-barrel domain"/>
    <property type="match status" value="1"/>
</dbReference>
<keyword evidence="8 13" id="KW-0798">TonB box</keyword>
<keyword evidence="18" id="KW-1185">Reference proteome</keyword>
<keyword evidence="11 12" id="KW-0998">Cell outer membrane</keyword>
<evidence type="ECO:0000256" key="8">
    <source>
        <dbReference type="ARBA" id="ARBA00023077"/>
    </source>
</evidence>
<dbReference type="PANTHER" id="PTHR30069">
    <property type="entry name" value="TONB-DEPENDENT OUTER MEMBRANE RECEPTOR"/>
    <property type="match status" value="1"/>
</dbReference>
<keyword evidence="10 17" id="KW-0675">Receptor</keyword>
<dbReference type="EMBL" id="JASVDS010000002">
    <property type="protein sequence ID" value="MDL5031695.1"/>
    <property type="molecule type" value="Genomic_DNA"/>
</dbReference>
<evidence type="ECO:0000256" key="14">
    <source>
        <dbReference type="SAM" id="SignalP"/>
    </source>
</evidence>
<evidence type="ECO:0000256" key="7">
    <source>
        <dbReference type="ARBA" id="ARBA00023065"/>
    </source>
</evidence>
<evidence type="ECO:0000256" key="1">
    <source>
        <dbReference type="ARBA" id="ARBA00004571"/>
    </source>
</evidence>
<evidence type="ECO:0000256" key="11">
    <source>
        <dbReference type="ARBA" id="ARBA00023237"/>
    </source>
</evidence>
<feature type="signal peptide" evidence="14">
    <location>
        <begin position="1"/>
        <end position="48"/>
    </location>
</feature>
<feature type="domain" description="TonB-dependent receptor-like beta-barrel" evidence="15">
    <location>
        <begin position="225"/>
        <end position="623"/>
    </location>
</feature>
<evidence type="ECO:0000256" key="2">
    <source>
        <dbReference type="ARBA" id="ARBA00009810"/>
    </source>
</evidence>
<comment type="similarity">
    <text evidence="2 12 13">Belongs to the TonB-dependent receptor family.</text>
</comment>
<comment type="caution">
    <text evidence="17">The sequence shown here is derived from an EMBL/GenBank/DDBJ whole genome shotgun (WGS) entry which is preliminary data.</text>
</comment>
<evidence type="ECO:0000256" key="6">
    <source>
        <dbReference type="ARBA" id="ARBA00022729"/>
    </source>
</evidence>
<dbReference type="PANTHER" id="PTHR30069:SF53">
    <property type="entry name" value="COLICIN I RECEPTOR-RELATED"/>
    <property type="match status" value="1"/>
</dbReference>
<evidence type="ECO:0000256" key="5">
    <source>
        <dbReference type="ARBA" id="ARBA00022692"/>
    </source>
</evidence>
<dbReference type="Gene3D" id="2.170.130.10">
    <property type="entry name" value="TonB-dependent receptor, plug domain"/>
    <property type="match status" value="1"/>
</dbReference>
<dbReference type="Proteomes" id="UP001238603">
    <property type="component" value="Unassembled WGS sequence"/>
</dbReference>
<evidence type="ECO:0000256" key="3">
    <source>
        <dbReference type="ARBA" id="ARBA00022448"/>
    </source>
</evidence>
<reference evidence="17 18" key="1">
    <citation type="submission" date="2023-06" db="EMBL/GenBank/DDBJ databases">
        <title>Pelomonas sp. APW6 16S ribosomal RNA gene genome sequencing and assembly.</title>
        <authorList>
            <person name="Woo H."/>
        </authorList>
    </citation>
    <scope>NUCLEOTIDE SEQUENCE [LARGE SCALE GENOMIC DNA]</scope>
    <source>
        <strain evidence="17 18">APW6</strain>
    </source>
</reference>
<gene>
    <name evidence="17" type="ORF">QRD43_07210</name>
</gene>
<evidence type="ECO:0000256" key="10">
    <source>
        <dbReference type="ARBA" id="ARBA00023170"/>
    </source>
</evidence>
<dbReference type="InterPro" id="IPR037066">
    <property type="entry name" value="Plug_dom_sf"/>
</dbReference>
<dbReference type="Pfam" id="PF00593">
    <property type="entry name" value="TonB_dep_Rec_b-barrel"/>
    <property type="match status" value="1"/>
</dbReference>
<keyword evidence="4 12" id="KW-1134">Transmembrane beta strand</keyword>
<dbReference type="CDD" id="cd01347">
    <property type="entry name" value="ligand_gated_channel"/>
    <property type="match status" value="1"/>
</dbReference>
<dbReference type="Pfam" id="PF07715">
    <property type="entry name" value="Plug"/>
    <property type="match status" value="1"/>
</dbReference>
<evidence type="ECO:0000259" key="16">
    <source>
        <dbReference type="Pfam" id="PF07715"/>
    </source>
</evidence>
<accession>A0ABT7LJ58</accession>
<dbReference type="RefSeq" id="WP_285981813.1">
    <property type="nucleotide sequence ID" value="NZ_JASVDS010000002.1"/>
</dbReference>
<name>A0ABT7LJ58_9BURK</name>
<dbReference type="InterPro" id="IPR000531">
    <property type="entry name" value="Beta-barrel_TonB"/>
</dbReference>
<evidence type="ECO:0000256" key="9">
    <source>
        <dbReference type="ARBA" id="ARBA00023136"/>
    </source>
</evidence>
<evidence type="ECO:0000313" key="17">
    <source>
        <dbReference type="EMBL" id="MDL5031695.1"/>
    </source>
</evidence>
<evidence type="ECO:0000259" key="15">
    <source>
        <dbReference type="Pfam" id="PF00593"/>
    </source>
</evidence>
<feature type="domain" description="TonB-dependent receptor plug" evidence="16">
    <location>
        <begin position="70"/>
        <end position="176"/>
    </location>
</feature>
<keyword evidence="7" id="KW-0406">Ion transport</keyword>
<proteinExistence type="inferred from homology"/>
<dbReference type="InterPro" id="IPR012910">
    <property type="entry name" value="Plug_dom"/>
</dbReference>
<dbReference type="PROSITE" id="PS52016">
    <property type="entry name" value="TONB_DEPENDENT_REC_3"/>
    <property type="match status" value="1"/>
</dbReference>
<evidence type="ECO:0000256" key="13">
    <source>
        <dbReference type="RuleBase" id="RU003357"/>
    </source>
</evidence>
<keyword evidence="6 14" id="KW-0732">Signal</keyword>
<evidence type="ECO:0000313" key="18">
    <source>
        <dbReference type="Proteomes" id="UP001238603"/>
    </source>
</evidence>
<evidence type="ECO:0000256" key="12">
    <source>
        <dbReference type="PROSITE-ProRule" id="PRU01360"/>
    </source>
</evidence>
<keyword evidence="5 12" id="KW-0812">Transmembrane</keyword>
<protein>
    <submittedName>
        <fullName evidence="17">TonB-dependent receptor</fullName>
    </submittedName>
</protein>
<sequence>MSASISRAARLPSAARLSATLASLAPSVTPRFALSTLALSLMATAAVAQEAPNKLGQVQVTATRSKLDLSQVLADVTVLTRADIERQGFGNLVDLLGRQSCVELVRNGNPGTNTSLFLRGANTQHTLLLVDGVRMDTQSGSGGAAWEAIPLAQIERVEIVRGAASSVYGSDAVAGVIQVFTRKGKRTPTIEIGAGVGSLGLVRGDFSISGAAGDLDYALSLAEEVADGFNIRKVLNDPAYNPDIDGWRMHSANARLGYQLDKGQRLELVNTYSALDSAYDAAAKPKPGVEDRNLHNTRATRGLWSAQWTPDWQTEVSIGDSRERYETLTNQASTYLTETQVRQYTLGSTMKLAVGQLNAVLERREDKLVNSGLMPSTGGQAKRHQNAIAASYLYSDAAVDAQLHLRHDQDSAFGGINTGTVAAGWRFLPGWRAWASAGTAFRAPTLYQSFSEYGPKPGVAALNPERGRNAELGLNWSQGDSELSLTVYNNRIRDLISWDSGFAANCVSTYGGCYGNLAKVRLQGVSLQGETQLFRLRVQGGVDFQNPRDLATDKLLGRRAKKHGNLRIEKTLDQWSGGIQLQAHGSRFDDNANTKPLGGYSLVNLDVGYRVNPQLRLQANLDNAFNKNYETAKGYSQAPRTLFIGLRFTPTL</sequence>
<dbReference type="InterPro" id="IPR036942">
    <property type="entry name" value="Beta-barrel_TonB_sf"/>
</dbReference>
<feature type="chain" id="PRO_5046233924" evidence="14">
    <location>
        <begin position="49"/>
        <end position="652"/>
    </location>
</feature>
<keyword evidence="9 12" id="KW-0472">Membrane</keyword>
<dbReference type="SUPFAM" id="SSF56935">
    <property type="entry name" value="Porins"/>
    <property type="match status" value="1"/>
</dbReference>
<organism evidence="17 18">
    <name type="scientific">Roseateles subflavus</name>
    <dbReference type="NCBI Taxonomy" id="3053353"/>
    <lineage>
        <taxon>Bacteria</taxon>
        <taxon>Pseudomonadati</taxon>
        <taxon>Pseudomonadota</taxon>
        <taxon>Betaproteobacteria</taxon>
        <taxon>Burkholderiales</taxon>
        <taxon>Sphaerotilaceae</taxon>
        <taxon>Roseateles</taxon>
    </lineage>
</organism>